<accession>A0A395W993</accession>
<dbReference type="Proteomes" id="UP000284651">
    <property type="component" value="Unassembled WGS sequence"/>
</dbReference>
<dbReference type="Proteomes" id="UP000285274">
    <property type="component" value="Unassembled WGS sequence"/>
</dbReference>
<dbReference type="EMBL" id="QSAT01000040">
    <property type="protein sequence ID" value="RGW72691.1"/>
    <property type="molecule type" value="Genomic_DNA"/>
</dbReference>
<dbReference type="EMBL" id="QRYQ01000021">
    <property type="protein sequence ID" value="RGU89919.1"/>
    <property type="molecule type" value="Genomic_DNA"/>
</dbReference>
<dbReference type="Gene3D" id="1.10.260.40">
    <property type="entry name" value="lambda repressor-like DNA-binding domains"/>
    <property type="match status" value="1"/>
</dbReference>
<gene>
    <name evidence="4" type="ORF">DW907_07600</name>
    <name evidence="3" type="ORF">DWV56_10405</name>
    <name evidence="2" type="ORF">DWW32_09820</name>
    <name evidence="1" type="ORF">DWX92_01200</name>
</gene>
<name>A0A395W993_9FIRM</name>
<dbReference type="GeneID" id="66580752"/>
<dbReference type="Proteomes" id="UP000285288">
    <property type="component" value="Unassembled WGS sequence"/>
</dbReference>
<sequence>MKQIIQYIEDHNISEEEVAQAAHMSLRNLRRQIHSKNRTQVRIVLLLADKQNQSIDSIFFDEMNNQPISLEGLTINQIQDIIKLVHPELFMGVTRSKKIKDYNYNLETDMGDRMRFIREVVFSLSQTEFGKYMEVSRNTSKYWDEGQINVDKIFKISQSTNISMDFIIRDHYPLTLQTQGMSEALYLAVMTSCVLYRLRNAGSVK</sequence>
<dbReference type="EMBL" id="QSGD01000028">
    <property type="protein sequence ID" value="RHB04334.1"/>
    <property type="molecule type" value="Genomic_DNA"/>
</dbReference>
<organism evidence="2 5">
    <name type="scientific">Holdemanella biformis</name>
    <dbReference type="NCBI Taxonomy" id="1735"/>
    <lineage>
        <taxon>Bacteria</taxon>
        <taxon>Bacillati</taxon>
        <taxon>Bacillota</taxon>
        <taxon>Erysipelotrichia</taxon>
        <taxon>Erysipelotrichales</taxon>
        <taxon>Erysipelotrichaceae</taxon>
        <taxon>Holdemanella</taxon>
    </lineage>
</organism>
<evidence type="ECO:0000313" key="1">
    <source>
        <dbReference type="EMBL" id="RGS49144.1"/>
    </source>
</evidence>
<dbReference type="InterPro" id="IPR010982">
    <property type="entry name" value="Lambda_DNA-bd_dom_sf"/>
</dbReference>
<evidence type="ECO:0000313" key="7">
    <source>
        <dbReference type="Proteomes" id="UP000285274"/>
    </source>
</evidence>
<protein>
    <submittedName>
        <fullName evidence="2">Uncharacterized protein</fullName>
    </submittedName>
</protein>
<reference evidence="5 6" key="1">
    <citation type="submission" date="2018-08" db="EMBL/GenBank/DDBJ databases">
        <title>A genome reference for cultivated species of the human gut microbiota.</title>
        <authorList>
            <person name="Zou Y."/>
            <person name="Xue W."/>
            <person name="Luo G."/>
        </authorList>
    </citation>
    <scope>NUCLEOTIDE SEQUENCE [LARGE SCALE GENOMIC DNA]</scope>
    <source>
        <strain evidence="3 6">AF10-31</strain>
        <strain evidence="2 5">AF15-20</strain>
        <strain evidence="1 7">AF22-10AC</strain>
        <strain evidence="4 8">AM42-13AC</strain>
    </source>
</reference>
<evidence type="ECO:0000313" key="3">
    <source>
        <dbReference type="EMBL" id="RGW72691.1"/>
    </source>
</evidence>
<evidence type="ECO:0000313" key="5">
    <source>
        <dbReference type="Proteomes" id="UP000265489"/>
    </source>
</evidence>
<proteinExistence type="predicted"/>
<evidence type="ECO:0000313" key="4">
    <source>
        <dbReference type="EMBL" id="RHB04334.1"/>
    </source>
</evidence>
<comment type="caution">
    <text evidence="2">The sequence shown here is derived from an EMBL/GenBank/DDBJ whole genome shotgun (WGS) entry which is preliminary data.</text>
</comment>
<dbReference type="RefSeq" id="WP_003865300.1">
    <property type="nucleotide sequence ID" value="NZ_CABLCL010000081.1"/>
</dbReference>
<evidence type="ECO:0000313" key="8">
    <source>
        <dbReference type="Proteomes" id="UP000285288"/>
    </source>
</evidence>
<dbReference type="AlphaFoldDB" id="A0A395W993"/>
<dbReference type="Proteomes" id="UP000265489">
    <property type="component" value="Unassembled WGS sequence"/>
</dbReference>
<dbReference type="GO" id="GO:0003677">
    <property type="term" value="F:DNA binding"/>
    <property type="evidence" value="ECO:0007669"/>
    <property type="project" value="InterPro"/>
</dbReference>
<dbReference type="SUPFAM" id="SSF47413">
    <property type="entry name" value="lambda repressor-like DNA-binding domains"/>
    <property type="match status" value="1"/>
</dbReference>
<evidence type="ECO:0000313" key="6">
    <source>
        <dbReference type="Proteomes" id="UP000284651"/>
    </source>
</evidence>
<dbReference type="EMBL" id="QRVM01000003">
    <property type="protein sequence ID" value="RGS49144.1"/>
    <property type="molecule type" value="Genomic_DNA"/>
</dbReference>
<evidence type="ECO:0000313" key="2">
    <source>
        <dbReference type="EMBL" id="RGU89919.1"/>
    </source>
</evidence>